<dbReference type="Gene3D" id="3.40.50.300">
    <property type="entry name" value="P-loop containing nucleotide triphosphate hydrolases"/>
    <property type="match status" value="1"/>
</dbReference>
<dbReference type="InterPro" id="IPR041685">
    <property type="entry name" value="AAA_GajA/Old/RecF-like"/>
</dbReference>
<accession>A0A9P1JKY2</accession>
<dbReference type="PANTHER" id="PTHR43581:SF4">
    <property type="entry name" value="ATP_GTP PHOSPHATASE"/>
    <property type="match status" value="1"/>
</dbReference>
<reference evidence="2 3" key="1">
    <citation type="journal article" date="2011" name="Int. J. Syst. Evol. Microbiol.">
        <title>Relationship of Bacillus amyloliquefaciens clades associated with strains DSM 7T and FZB42T: a proposal for Bacillus amyloliquefaciens subsp. amyloliquefaciens subsp. nov. and Bacillus amyloliquefaciens subsp. plantarum subsp. nov. based on complete genome sequence comparisons.</title>
        <authorList>
            <person name="Borriss R."/>
            <person name="Chen X.H."/>
            <person name="Rueckert C."/>
            <person name="Blom J."/>
            <person name="Becker A."/>
            <person name="Baumgarth B."/>
            <person name="Fan B."/>
            <person name="Pukall R."/>
            <person name="Schumann P."/>
            <person name="Sproer C."/>
            <person name="Junge H."/>
            <person name="Vater J."/>
            <person name="Puhler A."/>
            <person name="Klenk H.P."/>
        </authorList>
    </citation>
    <scope>NUCLEOTIDE SEQUENCE [LARGE SCALE GENOMIC DNA]</scope>
    <source>
        <strain evidence="3">DSM 7</strain>
    </source>
</reference>
<dbReference type="Proteomes" id="UP000006562">
    <property type="component" value="Chromosome"/>
</dbReference>
<dbReference type="InterPro" id="IPR027417">
    <property type="entry name" value="P-loop_NTPase"/>
</dbReference>
<feature type="domain" description="Endonuclease GajA/Old nuclease/RecF-like AAA" evidence="1">
    <location>
        <begin position="7"/>
        <end position="378"/>
    </location>
</feature>
<evidence type="ECO:0000313" key="3">
    <source>
        <dbReference type="Proteomes" id="UP000006562"/>
    </source>
</evidence>
<dbReference type="EMBL" id="FN597644">
    <property type="protein sequence ID" value="CBI44855.1"/>
    <property type="molecule type" value="Genomic_DNA"/>
</dbReference>
<gene>
    <name evidence="2" type="ordered locus">BAMF_3729</name>
</gene>
<proteinExistence type="predicted"/>
<dbReference type="SUPFAM" id="SSF52540">
    <property type="entry name" value="P-loop containing nucleoside triphosphate hydrolases"/>
    <property type="match status" value="1"/>
</dbReference>
<dbReference type="PANTHER" id="PTHR43581">
    <property type="entry name" value="ATP/GTP PHOSPHATASE"/>
    <property type="match status" value="1"/>
</dbReference>
<sequence>MIVGTFINGYKSYAKSIFAPIANNNEQKYAVYIGANGVGKSGILESLDVFFNGRDWNATRGSRREDRYITPVFFIERNKFEEFIINSNRYSRSEIDGNKKTLEDINIISNKFWSGIQDWLKGAARREYIENFYEFIEYLTTNYSEQEYYILPSGVKFNGKPTLAPFESYFEKILGNKEYIKKIEKIRKLIKEHYAYVYIPVEQSANEILKIEDKQMQTLMNKDILLEIDKVLTSRYEIEGKNKSFLNFINDYLNKFMEDINNSIKAIDNQYNYSPEANSKRNLTVTDIREKVIEAYFSKRPLRYKNREVQKLSSGEQRKALIDIAYAFLSNVKEMDRELILAIDEPEVSMNVVNCFPQFERLERLSKDFNRQVMITTHWYGSLPITNSGHLLHVSKEIEGSVSISDFSFFDYLDERRRFPDDIALKSMFDLATSIISYSKSMKNTNWIICEGSTDKLYLEELLKDAGNFKILPVGGCSNVIKLYGLLSYPLSDKTTAQAMSGKILCMIDTDRVKINVSKATESYGKVDLRRLQTLKSNNIESVRLLEPWKQGQYYEQTVIEDCLDPKTFYETIKEIINANANEDIQKLFTLYSFNPNIKFSRIDGTASLLIPTNYEAGSEKEKLIQFLADKKIKTKVAKLYNEKIKITPPDNNSLAELIMDYFGMSNPLKPKKNEVLI</sequence>
<protein>
    <recommendedName>
        <fullName evidence="1">Endonuclease GajA/Old nuclease/RecF-like AAA domain-containing protein</fullName>
    </recommendedName>
</protein>
<dbReference type="Pfam" id="PF13175">
    <property type="entry name" value="AAA_15"/>
    <property type="match status" value="1"/>
</dbReference>
<organism evidence="2 3">
    <name type="scientific">Bacillus amyloliquefaciens (strain ATCC 23350 / DSM 7 / BCRC 11601 / CCUG 28519 / NBRC 15535 / NRRL B-14393 / F)</name>
    <dbReference type="NCBI Taxonomy" id="692420"/>
    <lineage>
        <taxon>Bacteria</taxon>
        <taxon>Bacillati</taxon>
        <taxon>Bacillota</taxon>
        <taxon>Bacilli</taxon>
        <taxon>Bacillales</taxon>
        <taxon>Bacillaceae</taxon>
        <taxon>Bacillus</taxon>
        <taxon>Bacillus amyloliquefaciens group</taxon>
    </lineage>
</organism>
<dbReference type="AlphaFoldDB" id="A0A9P1JKY2"/>
<reference evidence="3" key="2">
    <citation type="journal article" date="2011" name="J. Biotechnol.">
        <title>Genome sequence of B. amyloliquefaciens type strain DSM7(T) reveals differences to plant-associated B. amyloliquefaciens FZB42.</title>
        <authorList>
            <person name="Ruckert C."/>
            <person name="Blom J."/>
            <person name="Chen X."/>
            <person name="Reva O."/>
            <person name="Borriss R."/>
        </authorList>
    </citation>
    <scope>NUCLEOTIDE SEQUENCE [LARGE SCALE GENOMIC DNA]</scope>
    <source>
        <strain evidence="3">DSM 7</strain>
    </source>
</reference>
<dbReference type="InterPro" id="IPR051396">
    <property type="entry name" value="Bact_Antivir_Def_Nuclease"/>
</dbReference>
<evidence type="ECO:0000259" key="1">
    <source>
        <dbReference type="Pfam" id="PF13175"/>
    </source>
</evidence>
<dbReference type="RefSeq" id="WP_013354104.1">
    <property type="nucleotide sequence ID" value="NC_014551.1"/>
</dbReference>
<name>A0A9P1JKY2_BACAS</name>
<keyword evidence="3" id="KW-1185">Reference proteome</keyword>
<evidence type="ECO:0000313" key="2">
    <source>
        <dbReference type="EMBL" id="CBI44855.1"/>
    </source>
</evidence>
<dbReference type="KEGG" id="bao:BAMF_3729"/>